<evidence type="ECO:0000313" key="1">
    <source>
        <dbReference type="EMBL" id="CAE0679999.1"/>
    </source>
</evidence>
<organism evidence="1">
    <name type="scientific">Lotharella globosa</name>
    <dbReference type="NCBI Taxonomy" id="91324"/>
    <lineage>
        <taxon>Eukaryota</taxon>
        <taxon>Sar</taxon>
        <taxon>Rhizaria</taxon>
        <taxon>Cercozoa</taxon>
        <taxon>Chlorarachniophyceae</taxon>
        <taxon>Lotharella</taxon>
    </lineage>
</organism>
<dbReference type="EMBL" id="HBIV01045317">
    <property type="protein sequence ID" value="CAE0679999.1"/>
    <property type="molecule type" value="Transcribed_RNA"/>
</dbReference>
<proteinExistence type="predicted"/>
<name>A0A7S4DZB7_9EUKA</name>
<dbReference type="AlphaFoldDB" id="A0A7S4DZB7"/>
<accession>A0A7S4DZB7</accession>
<sequence>MKIGGKFLSPPRDEEDRRGHFLVGNRVQLKRTAELHGVPVPLGYKSSGRLMFQYSGVRGTIVTFEGEDMAVLQICDRRGDVKGITTNTKARKHATKFLERVLAKKAHMPSGLSSIVMQYLCVRLVAPFAAGKKRASGERGIEVWEPKPYYTFPIGALKKISDFEFDKPRPLEEKDRFGSHFDHITDYKPSFKAEEAARMRYHKYVRRKRICYVCPAVRMTAANFTCKDCVSFAALERKREKQHKRKMLLRCTLFR</sequence>
<reference evidence="1" key="1">
    <citation type="submission" date="2021-01" db="EMBL/GenBank/DDBJ databases">
        <authorList>
            <person name="Corre E."/>
            <person name="Pelletier E."/>
            <person name="Niang G."/>
            <person name="Scheremetjew M."/>
            <person name="Finn R."/>
            <person name="Kale V."/>
            <person name="Holt S."/>
            <person name="Cochrane G."/>
            <person name="Meng A."/>
            <person name="Brown T."/>
            <person name="Cohen L."/>
        </authorList>
    </citation>
    <scope>NUCLEOTIDE SEQUENCE</scope>
    <source>
        <strain evidence="1">CCCM811</strain>
    </source>
</reference>
<protein>
    <submittedName>
        <fullName evidence="1">Uncharacterized protein</fullName>
    </submittedName>
</protein>
<gene>
    <name evidence="1" type="ORF">LGLO00237_LOCUS31785</name>
</gene>